<keyword evidence="2" id="KW-0378">Hydrolase</keyword>
<dbReference type="CDD" id="cd06260">
    <property type="entry name" value="DUF820-like"/>
    <property type="match status" value="1"/>
</dbReference>
<proteinExistence type="predicted"/>
<dbReference type="InterPro" id="IPR008538">
    <property type="entry name" value="Uma2"/>
</dbReference>
<dbReference type="InterPro" id="IPR012296">
    <property type="entry name" value="Nuclease_put_TT1808"/>
</dbReference>
<dbReference type="PANTHER" id="PTHR36558">
    <property type="entry name" value="GLR1098 PROTEIN"/>
    <property type="match status" value="1"/>
</dbReference>
<accession>A0A2S5CQJ3</accession>
<protein>
    <submittedName>
        <fullName evidence="2">Uma2 family endonuclease</fullName>
    </submittedName>
</protein>
<comment type="caution">
    <text evidence="2">The sequence shown here is derived from an EMBL/GenBank/DDBJ whole genome shotgun (WGS) entry which is preliminary data.</text>
</comment>
<dbReference type="Gene3D" id="3.90.1570.10">
    <property type="entry name" value="tt1808, chain A"/>
    <property type="match status" value="1"/>
</dbReference>
<evidence type="ECO:0000313" key="3">
    <source>
        <dbReference type="Proteomes" id="UP000237423"/>
    </source>
</evidence>
<name>A0A2S5CQJ3_9GAMM</name>
<dbReference type="Proteomes" id="UP000237423">
    <property type="component" value="Unassembled WGS sequence"/>
</dbReference>
<dbReference type="GO" id="GO:0004519">
    <property type="term" value="F:endonuclease activity"/>
    <property type="evidence" value="ECO:0007669"/>
    <property type="project" value="UniProtKB-KW"/>
</dbReference>
<keyword evidence="2" id="KW-0255">Endonuclease</keyword>
<organism evidence="2 3">
    <name type="scientific">Methylovulum psychrotolerans</name>
    <dbReference type="NCBI Taxonomy" id="1704499"/>
    <lineage>
        <taxon>Bacteria</taxon>
        <taxon>Pseudomonadati</taxon>
        <taxon>Pseudomonadota</taxon>
        <taxon>Gammaproteobacteria</taxon>
        <taxon>Methylococcales</taxon>
        <taxon>Methylococcaceae</taxon>
        <taxon>Methylovulum</taxon>
    </lineage>
</organism>
<keyword evidence="2" id="KW-0540">Nuclease</keyword>
<dbReference type="PANTHER" id="PTHR36558:SF1">
    <property type="entry name" value="RESTRICTION ENDONUCLEASE DOMAIN-CONTAINING PROTEIN-RELATED"/>
    <property type="match status" value="1"/>
</dbReference>
<dbReference type="InterPro" id="IPR011335">
    <property type="entry name" value="Restrct_endonuc-II-like"/>
</dbReference>
<dbReference type="RefSeq" id="WP_103972932.1">
    <property type="nucleotide sequence ID" value="NZ_PGFZ01000001.1"/>
</dbReference>
<sequence length="190" mass="21403">MNSVLALNPYTAEDYLATEALADFKSEYYAGEIFPMAGGSINHNQIVINLCIIFGLAFKKQPYRVLAGDVKLHTPGFESFTYPDVMVIKDPPAYWQDRRDTVCSAVSVVEVLSDSTKDYDRGDKFAVYRQLAELQDYILISQDKIHVEHYSRQAPQQWLMTEYTSLEAVLTVAALATDLALSDLYDKVAL</sequence>
<dbReference type="Pfam" id="PF05685">
    <property type="entry name" value="Uma2"/>
    <property type="match status" value="1"/>
</dbReference>
<dbReference type="SUPFAM" id="SSF52980">
    <property type="entry name" value="Restriction endonuclease-like"/>
    <property type="match status" value="1"/>
</dbReference>
<dbReference type="AlphaFoldDB" id="A0A2S5CQJ3"/>
<evidence type="ECO:0000313" key="2">
    <source>
        <dbReference type="EMBL" id="POZ53089.1"/>
    </source>
</evidence>
<reference evidence="2 3" key="1">
    <citation type="submission" date="2017-11" db="EMBL/GenBank/DDBJ databases">
        <title>Draft Genome Sequence of Methylobacter psychrotolerans Sph1T, an Obligate Methanotroph from Low-Temperature Environments.</title>
        <authorList>
            <person name="Oshkin I.Y."/>
            <person name="Miroshnikov K."/>
            <person name="Belova S.E."/>
            <person name="Korzhenkov A."/>
            <person name="Toshchakov S.V."/>
            <person name="Dedysh S.N."/>
        </authorList>
    </citation>
    <scope>NUCLEOTIDE SEQUENCE [LARGE SCALE GENOMIC DNA]</scope>
    <source>
        <strain evidence="2 3">Sph1</strain>
    </source>
</reference>
<feature type="domain" description="Putative restriction endonuclease" evidence="1">
    <location>
        <begin position="13"/>
        <end position="180"/>
    </location>
</feature>
<gene>
    <name evidence="2" type="ORF">AADEFJLK_00099</name>
</gene>
<dbReference type="EMBL" id="PGFZ01000001">
    <property type="protein sequence ID" value="POZ53089.1"/>
    <property type="molecule type" value="Genomic_DNA"/>
</dbReference>
<evidence type="ECO:0000259" key="1">
    <source>
        <dbReference type="Pfam" id="PF05685"/>
    </source>
</evidence>